<dbReference type="EMBL" id="CM041534">
    <property type="protein sequence ID" value="KAI3373405.1"/>
    <property type="molecule type" value="Genomic_DNA"/>
</dbReference>
<organism evidence="1 2">
    <name type="scientific">Scortum barcoo</name>
    <name type="common">barcoo grunter</name>
    <dbReference type="NCBI Taxonomy" id="214431"/>
    <lineage>
        <taxon>Eukaryota</taxon>
        <taxon>Metazoa</taxon>
        <taxon>Chordata</taxon>
        <taxon>Craniata</taxon>
        <taxon>Vertebrata</taxon>
        <taxon>Euteleostomi</taxon>
        <taxon>Actinopterygii</taxon>
        <taxon>Neopterygii</taxon>
        <taxon>Teleostei</taxon>
        <taxon>Neoteleostei</taxon>
        <taxon>Acanthomorphata</taxon>
        <taxon>Eupercaria</taxon>
        <taxon>Centrarchiformes</taxon>
        <taxon>Terapontoidei</taxon>
        <taxon>Terapontidae</taxon>
        <taxon>Scortum</taxon>
    </lineage>
</organism>
<protein>
    <submittedName>
        <fullName evidence="1">Uncharacterized protein</fullName>
    </submittedName>
</protein>
<proteinExistence type="predicted"/>
<keyword evidence="2" id="KW-1185">Reference proteome</keyword>
<name>A0ACB8X0K6_9TELE</name>
<gene>
    <name evidence="1" type="ORF">L3Q82_022012</name>
</gene>
<sequence length="106" mass="11604">MNSRPTRTVTSARIGVTGARPGLGVWLTSMHSLGSGTQLLERGWTLHYSGVAQGLLLLFVPTGRTAVQSTRPSWSPWEGYLIVLQLGTPLFYWGTSTLNNSDTWRA</sequence>
<comment type="caution">
    <text evidence="1">The sequence shown here is derived from an EMBL/GenBank/DDBJ whole genome shotgun (WGS) entry which is preliminary data.</text>
</comment>
<reference evidence="1" key="1">
    <citation type="submission" date="2022-04" db="EMBL/GenBank/DDBJ databases">
        <title>Jade perch genome.</title>
        <authorList>
            <person name="Chao B."/>
        </authorList>
    </citation>
    <scope>NUCLEOTIDE SEQUENCE</scope>
    <source>
        <strain evidence="1">CB-2022</strain>
    </source>
</reference>
<evidence type="ECO:0000313" key="1">
    <source>
        <dbReference type="EMBL" id="KAI3373405.1"/>
    </source>
</evidence>
<dbReference type="Proteomes" id="UP000831701">
    <property type="component" value="Chromosome 4"/>
</dbReference>
<evidence type="ECO:0000313" key="2">
    <source>
        <dbReference type="Proteomes" id="UP000831701"/>
    </source>
</evidence>
<accession>A0ACB8X0K6</accession>